<feature type="transmembrane region" description="Helical" evidence="5">
    <location>
        <begin position="169"/>
        <end position="195"/>
    </location>
</feature>
<dbReference type="Pfam" id="PF01699">
    <property type="entry name" value="Na_Ca_ex"/>
    <property type="match status" value="2"/>
</dbReference>
<dbReference type="OrthoDB" id="9794225at2"/>
<organism evidence="7 8">
    <name type="scientific">Coleofasciculus chthonoplastes PCC 7420</name>
    <dbReference type="NCBI Taxonomy" id="118168"/>
    <lineage>
        <taxon>Bacteria</taxon>
        <taxon>Bacillati</taxon>
        <taxon>Cyanobacteriota</taxon>
        <taxon>Cyanophyceae</taxon>
        <taxon>Coleofasciculales</taxon>
        <taxon>Coleofasciculaceae</taxon>
        <taxon>Coleofasciculus</taxon>
    </lineage>
</organism>
<gene>
    <name evidence="7" type="ORF">MC7420_3933</name>
</gene>
<feature type="transmembrane region" description="Helical" evidence="5">
    <location>
        <begin position="101"/>
        <end position="119"/>
    </location>
</feature>
<accession>B4VUK0</accession>
<feature type="transmembrane region" description="Helical" evidence="5">
    <location>
        <begin position="6"/>
        <end position="24"/>
    </location>
</feature>
<evidence type="ECO:0000256" key="2">
    <source>
        <dbReference type="ARBA" id="ARBA00022692"/>
    </source>
</evidence>
<dbReference type="PANTHER" id="PTHR10846">
    <property type="entry name" value="SODIUM/POTASSIUM/CALCIUM EXCHANGER"/>
    <property type="match status" value="1"/>
</dbReference>
<reference evidence="7 8" key="1">
    <citation type="submission" date="2008-07" db="EMBL/GenBank/DDBJ databases">
        <authorList>
            <person name="Tandeau de Marsac N."/>
            <person name="Ferriera S."/>
            <person name="Johnson J."/>
            <person name="Kravitz S."/>
            <person name="Beeson K."/>
            <person name="Sutton G."/>
            <person name="Rogers Y.-H."/>
            <person name="Friedman R."/>
            <person name="Frazier M."/>
            <person name="Venter J.C."/>
        </authorList>
    </citation>
    <scope>NUCLEOTIDE SEQUENCE [LARGE SCALE GENOMIC DNA]</scope>
    <source>
        <strain evidence="7 8">PCC 7420</strain>
    </source>
</reference>
<dbReference type="EMBL" id="DS989853">
    <property type="protein sequence ID" value="EDX74409.1"/>
    <property type="molecule type" value="Genomic_DNA"/>
</dbReference>
<evidence type="ECO:0000256" key="4">
    <source>
        <dbReference type="ARBA" id="ARBA00023136"/>
    </source>
</evidence>
<dbReference type="GO" id="GO:0008273">
    <property type="term" value="F:calcium, potassium:sodium antiporter activity"/>
    <property type="evidence" value="ECO:0007669"/>
    <property type="project" value="TreeGrafter"/>
</dbReference>
<dbReference type="NCBIfam" id="TIGR00367">
    <property type="entry name" value="calcium/sodium antiporter"/>
    <property type="match status" value="1"/>
</dbReference>
<dbReference type="RefSeq" id="WP_006102254.1">
    <property type="nucleotide sequence ID" value="NZ_DS989853.1"/>
</dbReference>
<feature type="transmembrane region" description="Helical" evidence="5">
    <location>
        <begin position="69"/>
        <end position="94"/>
    </location>
</feature>
<dbReference type="HOGENOM" id="CLU_007948_0_3_3"/>
<evidence type="ECO:0000256" key="5">
    <source>
        <dbReference type="SAM" id="Phobius"/>
    </source>
</evidence>
<sequence length="358" mass="37533">MDAITILLLISGFVLLIAGAEILVRGASKLAVAAGLSPLVVGLTVVAYGTSAPELAVSVQSSAAGQADIAIGNVVGSNIANILLILGSSAAVAPLIVSRQLVRLDAPVMTGVSLLVWLMGWDGKLSRGDGIFLVMGAIAYTLFTLYQGRRESQAQEDSSESSNQRSRRGIYQILLNLGLILVGIGMLVVGSNYLIQGSVDIAQALGISELIIGLTIVAAGTSLPEIATSVAAGIRGERDIAVGNAVGSNIFNLLLVLGVCSIVAPDGIAVSMPALNFDIPVMIAVAVACLPIFFTGYCIARWEGILFLAYYVAYTMYLFLNATEHDALEEFSTIMLLFVMPLTLITLLILAIRSFRKT</sequence>
<evidence type="ECO:0000313" key="7">
    <source>
        <dbReference type="EMBL" id="EDX74409.1"/>
    </source>
</evidence>
<dbReference type="InterPro" id="IPR004481">
    <property type="entry name" value="K/Na/Ca-exchanger"/>
</dbReference>
<dbReference type="InterPro" id="IPR044880">
    <property type="entry name" value="NCX_ion-bd_dom_sf"/>
</dbReference>
<keyword evidence="2 5" id="KW-0812">Transmembrane</keyword>
<evidence type="ECO:0000313" key="8">
    <source>
        <dbReference type="Proteomes" id="UP000003835"/>
    </source>
</evidence>
<feature type="transmembrane region" description="Helical" evidence="5">
    <location>
        <begin position="131"/>
        <end position="148"/>
    </location>
</feature>
<name>B4VUK0_9CYAN</name>
<dbReference type="eggNOG" id="COG0530">
    <property type="taxonomic scope" value="Bacteria"/>
</dbReference>
<dbReference type="STRING" id="118168.MC7420_3933"/>
<evidence type="ECO:0000256" key="3">
    <source>
        <dbReference type="ARBA" id="ARBA00022989"/>
    </source>
</evidence>
<dbReference type="PANTHER" id="PTHR10846:SF8">
    <property type="entry name" value="INNER MEMBRANE PROTEIN YRBG"/>
    <property type="match status" value="1"/>
</dbReference>
<feature type="domain" description="Sodium/calcium exchanger membrane region" evidence="6">
    <location>
        <begin position="6"/>
        <end position="145"/>
    </location>
</feature>
<dbReference type="GO" id="GO:0005886">
    <property type="term" value="C:plasma membrane"/>
    <property type="evidence" value="ECO:0007669"/>
    <property type="project" value="TreeGrafter"/>
</dbReference>
<evidence type="ECO:0000259" key="6">
    <source>
        <dbReference type="Pfam" id="PF01699"/>
    </source>
</evidence>
<evidence type="ECO:0000256" key="1">
    <source>
        <dbReference type="ARBA" id="ARBA00004141"/>
    </source>
</evidence>
<feature type="transmembrane region" description="Helical" evidence="5">
    <location>
        <begin position="241"/>
        <end position="264"/>
    </location>
</feature>
<comment type="subcellular location">
    <subcellularLocation>
        <location evidence="1">Membrane</location>
        <topology evidence="1">Multi-pass membrane protein</topology>
    </subcellularLocation>
</comment>
<dbReference type="Proteomes" id="UP000003835">
    <property type="component" value="Unassembled WGS sequence"/>
</dbReference>
<feature type="transmembrane region" description="Helical" evidence="5">
    <location>
        <begin position="31"/>
        <end position="49"/>
    </location>
</feature>
<dbReference type="AlphaFoldDB" id="B4VUK0"/>
<proteinExistence type="predicted"/>
<protein>
    <submittedName>
        <fullName evidence="7">Putative K+-dependent Na+/Ca+ exchanger</fullName>
    </submittedName>
</protein>
<keyword evidence="4 5" id="KW-0472">Membrane</keyword>
<keyword evidence="3 5" id="KW-1133">Transmembrane helix</keyword>
<feature type="transmembrane region" description="Helical" evidence="5">
    <location>
        <begin position="305"/>
        <end position="322"/>
    </location>
</feature>
<feature type="transmembrane region" description="Helical" evidence="5">
    <location>
        <begin position="279"/>
        <end position="298"/>
    </location>
</feature>
<dbReference type="GO" id="GO:0005262">
    <property type="term" value="F:calcium channel activity"/>
    <property type="evidence" value="ECO:0007669"/>
    <property type="project" value="TreeGrafter"/>
</dbReference>
<dbReference type="GO" id="GO:0006874">
    <property type="term" value="P:intracellular calcium ion homeostasis"/>
    <property type="evidence" value="ECO:0007669"/>
    <property type="project" value="TreeGrafter"/>
</dbReference>
<keyword evidence="8" id="KW-1185">Reference proteome</keyword>
<feature type="transmembrane region" description="Helical" evidence="5">
    <location>
        <begin position="334"/>
        <end position="352"/>
    </location>
</feature>
<dbReference type="InterPro" id="IPR004837">
    <property type="entry name" value="NaCa_Exmemb"/>
</dbReference>
<feature type="domain" description="Sodium/calcium exchanger membrane region" evidence="6">
    <location>
        <begin position="177"/>
        <end position="319"/>
    </location>
</feature>
<dbReference type="Gene3D" id="1.20.1420.30">
    <property type="entry name" value="NCX, central ion-binding region"/>
    <property type="match status" value="2"/>
</dbReference>
<feature type="transmembrane region" description="Helical" evidence="5">
    <location>
        <begin position="201"/>
        <end position="220"/>
    </location>
</feature>